<accession>A0AAV4XVQ0</accession>
<evidence type="ECO:0000313" key="1">
    <source>
        <dbReference type="EMBL" id="GIY99116.1"/>
    </source>
</evidence>
<reference evidence="1 2" key="1">
    <citation type="submission" date="2021-06" db="EMBL/GenBank/DDBJ databases">
        <title>Caerostris extrusa draft genome.</title>
        <authorList>
            <person name="Kono N."/>
            <person name="Arakawa K."/>
        </authorList>
    </citation>
    <scope>NUCLEOTIDE SEQUENCE [LARGE SCALE GENOMIC DNA]</scope>
</reference>
<proteinExistence type="predicted"/>
<gene>
    <name evidence="1" type="ORF">CEXT_88811</name>
</gene>
<dbReference type="AlphaFoldDB" id="A0AAV4XVQ0"/>
<dbReference type="EMBL" id="BPLR01001007">
    <property type="protein sequence ID" value="GIY99116.1"/>
    <property type="molecule type" value="Genomic_DNA"/>
</dbReference>
<protein>
    <submittedName>
        <fullName evidence="1">Uncharacterized protein</fullName>
    </submittedName>
</protein>
<dbReference type="Proteomes" id="UP001054945">
    <property type="component" value="Unassembled WGS sequence"/>
</dbReference>
<keyword evidence="2" id="KW-1185">Reference proteome</keyword>
<sequence>MVGAGRATRHFYYEGKPAKITYVKKKKVPEGTWPLLNDHFLELRCVRQMMMAFNHRLREKLSFWKIRAALLESEQPTRMGVYGIHNFPHSFSNLTKRVQKVSLLSYSDDNADAKEGGVFVHFEGSVIIALNVTFIGTT</sequence>
<name>A0AAV4XVQ0_CAEEX</name>
<evidence type="ECO:0000313" key="2">
    <source>
        <dbReference type="Proteomes" id="UP001054945"/>
    </source>
</evidence>
<organism evidence="1 2">
    <name type="scientific">Caerostris extrusa</name>
    <name type="common">Bark spider</name>
    <name type="synonym">Caerostris bankana</name>
    <dbReference type="NCBI Taxonomy" id="172846"/>
    <lineage>
        <taxon>Eukaryota</taxon>
        <taxon>Metazoa</taxon>
        <taxon>Ecdysozoa</taxon>
        <taxon>Arthropoda</taxon>
        <taxon>Chelicerata</taxon>
        <taxon>Arachnida</taxon>
        <taxon>Araneae</taxon>
        <taxon>Araneomorphae</taxon>
        <taxon>Entelegynae</taxon>
        <taxon>Araneoidea</taxon>
        <taxon>Araneidae</taxon>
        <taxon>Caerostris</taxon>
    </lineage>
</organism>
<comment type="caution">
    <text evidence="1">The sequence shown here is derived from an EMBL/GenBank/DDBJ whole genome shotgun (WGS) entry which is preliminary data.</text>
</comment>